<proteinExistence type="predicted"/>
<dbReference type="Proteomes" id="UP000464865">
    <property type="component" value="Chromosome M15-11"/>
</dbReference>
<dbReference type="InterPro" id="IPR021808">
    <property type="entry name" value="DUF3383"/>
</dbReference>
<evidence type="ECO:0000313" key="1">
    <source>
        <dbReference type="EMBL" id="QIB36595.1"/>
    </source>
</evidence>
<organism evidence="1 2">
    <name type="scientific">Rhizobium oryzihabitans</name>
    <dbReference type="NCBI Taxonomy" id="2267833"/>
    <lineage>
        <taxon>Bacteria</taxon>
        <taxon>Pseudomonadati</taxon>
        <taxon>Pseudomonadota</taxon>
        <taxon>Alphaproteobacteria</taxon>
        <taxon>Hyphomicrobiales</taxon>
        <taxon>Rhizobiaceae</taxon>
        <taxon>Rhizobium/Agrobacterium group</taxon>
        <taxon>Rhizobium</taxon>
    </lineage>
</organism>
<dbReference type="AlphaFoldDB" id="A0A7L5BCK6"/>
<reference evidence="1 2" key="1">
    <citation type="submission" date="2020-02" db="EMBL/GenBank/DDBJ databases">
        <title>Plant-Promoting Endophytic Bacterium Rhizobium oryzihabitans sp. nov., Isolated from the Root of Rice.</title>
        <authorList>
            <person name="zhao J."/>
            <person name="Zhang G."/>
        </authorList>
    </citation>
    <scope>NUCLEOTIDE SEQUENCE [LARGE SCALE GENOMIC DNA]</scope>
    <source>
        <strain evidence="1 2">M15</strain>
    </source>
</reference>
<evidence type="ECO:0000313" key="2">
    <source>
        <dbReference type="Proteomes" id="UP000464865"/>
    </source>
</evidence>
<protein>
    <submittedName>
        <fullName evidence="1">DUF3383 domain-containing protein</fullName>
    </submittedName>
</protein>
<name>A0A7L5BCK6_9HYPH</name>
<accession>A0A7L5BCK6</accession>
<dbReference type="Pfam" id="PF11863">
    <property type="entry name" value="DUF3383"/>
    <property type="match status" value="1"/>
</dbReference>
<dbReference type="EMBL" id="CP048632">
    <property type="protein sequence ID" value="QIB36595.1"/>
    <property type="molecule type" value="Genomic_DNA"/>
</dbReference>
<keyword evidence="2" id="KW-1185">Reference proteome</keyword>
<gene>
    <name evidence="1" type="ORF">G3A56_00075</name>
</gene>
<sequence>MATGLNVNNVVNVSVNLSPIAAAARNFGALLILGSSDVIDAGQRMRSYSDLNGVASDFGTTAPEYLAANLFFSQSPQPAILYVGRWAQTATKGTLNGGVLTASEQLMSAWTSITAGSFKIDIDGATKTLSALNFSAQTNLNGVASIIDTALTGATVTWDAANGRFIVKSDTTGVTSTVGYATATGSGTDISAQLKLTTGLASAPVGGIAAETLVSALTTFADMSNDWYGVMVATATSPNDAAYLAAAAFIEGAAVSHILGITITNTQALDSTVTNDLPSLLKTANYKRTVTQYSSSSPYAVASLLGRAFTVDFTANNSTITLKFKQEPGVSAEKLTQTQANALKGKNCNVFVAYANATAIIQEGVMANGYFFDEVHGTDWLQNEVQNNVYNLLYQSTTKIPQTDAGVNLIVNVIESTMDEAVNNGLLAPGVWNAGGFGELSQGDTLTKGYYVYAPKVATQTQAARETRVAPTIQVAAKGAGAVHKVNVIINFNR</sequence>
<dbReference type="RefSeq" id="WP_164055994.1">
    <property type="nucleotide sequence ID" value="NZ_CP048632.1"/>
</dbReference>
<dbReference type="KEGG" id="roy:G3A56_00075"/>